<evidence type="ECO:0000256" key="1">
    <source>
        <dbReference type="ARBA" id="ARBA00004496"/>
    </source>
</evidence>
<evidence type="ECO:0000256" key="5">
    <source>
        <dbReference type="ARBA" id="ARBA00038253"/>
    </source>
</evidence>
<dbReference type="PANTHER" id="PTHR46630">
    <property type="entry name" value="TETRATRICOPEPTIDE REPEAT PROTEIN 29"/>
    <property type="match status" value="1"/>
</dbReference>
<proteinExistence type="inferred from homology"/>
<dbReference type="PROSITE" id="PS50005">
    <property type="entry name" value="TPR"/>
    <property type="match status" value="1"/>
</dbReference>
<dbReference type="Gene3D" id="1.25.40.10">
    <property type="entry name" value="Tetratricopeptide repeat domain"/>
    <property type="match status" value="2"/>
</dbReference>
<comment type="subcellular location">
    <subcellularLocation>
        <location evidence="1">Cytoplasm</location>
    </subcellularLocation>
</comment>
<dbReference type="SMART" id="SM00028">
    <property type="entry name" value="TPR"/>
    <property type="match status" value="4"/>
</dbReference>
<keyword evidence="8" id="KW-1185">Reference proteome</keyword>
<organism evidence="7 8">
    <name type="scientific">Rothia terrae</name>
    <dbReference type="NCBI Taxonomy" id="396015"/>
    <lineage>
        <taxon>Bacteria</taxon>
        <taxon>Bacillati</taxon>
        <taxon>Actinomycetota</taxon>
        <taxon>Actinomycetes</taxon>
        <taxon>Micrococcales</taxon>
        <taxon>Micrococcaceae</taxon>
        <taxon>Rothia</taxon>
    </lineage>
</organism>
<evidence type="ECO:0000256" key="2">
    <source>
        <dbReference type="ARBA" id="ARBA00022490"/>
    </source>
</evidence>
<name>A0A7H2BBI1_9MICC</name>
<evidence type="ECO:0000313" key="7">
    <source>
        <dbReference type="EMBL" id="QNV37027.1"/>
    </source>
</evidence>
<reference evidence="7 8" key="1">
    <citation type="submission" date="2020-09" db="EMBL/GenBank/DDBJ databases">
        <title>Investigation of environmental microbes.</title>
        <authorList>
            <person name="Ou Y."/>
            <person name="Kang Q."/>
        </authorList>
    </citation>
    <scope>NUCLEOTIDE SEQUENCE [LARGE SCALE GENOMIC DNA]</scope>
    <source>
        <strain evidence="7 8">KJZ-14</strain>
    </source>
</reference>
<dbReference type="InterPro" id="IPR011990">
    <property type="entry name" value="TPR-like_helical_dom_sf"/>
</dbReference>
<dbReference type="AlphaFoldDB" id="A0A7H2BBI1"/>
<dbReference type="GeneID" id="96623999"/>
<dbReference type="EMBL" id="CP061539">
    <property type="protein sequence ID" value="QNV37027.1"/>
    <property type="molecule type" value="Genomic_DNA"/>
</dbReference>
<dbReference type="RefSeq" id="WP_168615660.1">
    <property type="nucleotide sequence ID" value="NZ_BAAAOX010000043.1"/>
</dbReference>
<accession>A0A7H2BBI1</accession>
<dbReference type="InterPro" id="IPR019734">
    <property type="entry name" value="TPR_rpt"/>
</dbReference>
<dbReference type="GO" id="GO:0005737">
    <property type="term" value="C:cytoplasm"/>
    <property type="evidence" value="ECO:0007669"/>
    <property type="project" value="UniProtKB-SubCell"/>
</dbReference>
<evidence type="ECO:0000256" key="3">
    <source>
        <dbReference type="ARBA" id="ARBA00022737"/>
    </source>
</evidence>
<dbReference type="Proteomes" id="UP000516404">
    <property type="component" value="Chromosome"/>
</dbReference>
<comment type="similarity">
    <text evidence="5">Belongs to the Rap family.</text>
</comment>
<evidence type="ECO:0000256" key="6">
    <source>
        <dbReference type="PROSITE-ProRule" id="PRU00339"/>
    </source>
</evidence>
<gene>
    <name evidence="7" type="ORF">IDM49_07085</name>
</gene>
<dbReference type="Pfam" id="PF13181">
    <property type="entry name" value="TPR_8"/>
    <property type="match status" value="1"/>
</dbReference>
<keyword evidence="3" id="KW-0677">Repeat</keyword>
<protein>
    <submittedName>
        <fullName evidence="7">Tetratricopeptide repeat protein</fullName>
    </submittedName>
</protein>
<dbReference type="KEGG" id="rter:IDM49_07085"/>
<dbReference type="PANTHER" id="PTHR46630:SF1">
    <property type="entry name" value="TETRATRICOPEPTIDE REPEAT PROTEIN 29"/>
    <property type="match status" value="1"/>
</dbReference>
<feature type="repeat" description="TPR" evidence="6">
    <location>
        <begin position="209"/>
        <end position="242"/>
    </location>
</feature>
<evidence type="ECO:0000256" key="4">
    <source>
        <dbReference type="ARBA" id="ARBA00022803"/>
    </source>
</evidence>
<keyword evidence="2" id="KW-0963">Cytoplasm</keyword>
<sequence>MAQTSADAALEYAQELVANGQLEPALEPLQVAVEGFEKDGEPFGLIIALKVLSETHRDLGQLDRALAAVSKAYEVFVRTKPEAEQVGDFATEIGSICAQMGKLSESRRWYSEGLKEYKTHHRPADIAHNLLCLAGLARQSSTHDAAIALLQQARDALAPVSEEHGVQLCSVLLALSHSQLDAGAVQEAIASCHEATSIAQELHRPELLAESYQNLALAHAQANNVAQALESIEQALHIYENSGLHEQAEFAQLIQAKLKDNT</sequence>
<dbReference type="SUPFAM" id="SSF48452">
    <property type="entry name" value="TPR-like"/>
    <property type="match status" value="2"/>
</dbReference>
<dbReference type="InterPro" id="IPR051476">
    <property type="entry name" value="Bac_ResReg_Asp_Phosphatase"/>
</dbReference>
<evidence type="ECO:0000313" key="8">
    <source>
        <dbReference type="Proteomes" id="UP000516404"/>
    </source>
</evidence>
<keyword evidence="4 6" id="KW-0802">TPR repeat</keyword>